<dbReference type="AlphaFoldDB" id="A0A0J8UB74"/>
<gene>
    <name evidence="3" type="ORF">ACT17_15195</name>
</gene>
<comment type="caution">
    <text evidence="3">The sequence shown here is derived from an EMBL/GenBank/DDBJ whole genome shotgun (WGS) entry which is preliminary data.</text>
</comment>
<evidence type="ECO:0000313" key="3">
    <source>
        <dbReference type="EMBL" id="KMV17625.1"/>
    </source>
</evidence>
<dbReference type="PATRIC" id="fig|451644.5.peg.3150"/>
<accession>A0A0J8UB74</accession>
<keyword evidence="2" id="KW-0472">Membrane</keyword>
<keyword evidence="2" id="KW-0812">Transmembrane</keyword>
<dbReference type="EMBL" id="LFOD01000012">
    <property type="protein sequence ID" value="KMV17625.1"/>
    <property type="molecule type" value="Genomic_DNA"/>
</dbReference>
<name>A0A0J8UB74_9MYCO</name>
<evidence type="ECO:0000313" key="4">
    <source>
        <dbReference type="Proteomes" id="UP000037594"/>
    </source>
</evidence>
<evidence type="ECO:0000256" key="2">
    <source>
        <dbReference type="SAM" id="Phobius"/>
    </source>
</evidence>
<feature type="region of interest" description="Disordered" evidence="1">
    <location>
        <begin position="152"/>
        <end position="171"/>
    </location>
</feature>
<reference evidence="3 4" key="1">
    <citation type="submission" date="2015-06" db="EMBL/GenBank/DDBJ databases">
        <title>Genome sequence of Mycobacterium conceptionense strain MLE.</title>
        <authorList>
            <person name="Greninger A.L."/>
            <person name="Cunningham G."/>
            <person name="Chiu C.Y."/>
            <person name="Miller S."/>
        </authorList>
    </citation>
    <scope>NUCLEOTIDE SEQUENCE [LARGE SCALE GENOMIC DNA]</scope>
    <source>
        <strain evidence="3 4">MLE</strain>
    </source>
</reference>
<protein>
    <submittedName>
        <fullName evidence="3">Uncharacterized protein</fullName>
    </submittedName>
</protein>
<dbReference type="RefSeq" id="WP_048895976.1">
    <property type="nucleotide sequence ID" value="NZ_LFOD01000012.1"/>
</dbReference>
<sequence length="171" mass="18733">MTAGLILGIIVGTILGALVGVAAVRGGLRLRASRTVAAPAKTAQVVEKFGHPKAPVPVITRALPEVAYPLAWETWIDRSGPYAILVIRLTDLATEKTLETLRVSIEEYRGRYALNGTYPTWADYHRTYSSCGWDDFVKDVVAKTTDWARRAATSHGPARPDRTDYQLGIQP</sequence>
<keyword evidence="2" id="KW-1133">Transmembrane helix</keyword>
<proteinExistence type="predicted"/>
<dbReference type="Proteomes" id="UP000037594">
    <property type="component" value="Unassembled WGS sequence"/>
</dbReference>
<feature type="transmembrane region" description="Helical" evidence="2">
    <location>
        <begin position="6"/>
        <end position="24"/>
    </location>
</feature>
<organism evidence="3 4">
    <name type="scientific">Mycolicibacterium conceptionense</name>
    <dbReference type="NCBI Taxonomy" id="451644"/>
    <lineage>
        <taxon>Bacteria</taxon>
        <taxon>Bacillati</taxon>
        <taxon>Actinomycetota</taxon>
        <taxon>Actinomycetes</taxon>
        <taxon>Mycobacteriales</taxon>
        <taxon>Mycobacteriaceae</taxon>
        <taxon>Mycolicibacterium</taxon>
    </lineage>
</organism>
<evidence type="ECO:0000256" key="1">
    <source>
        <dbReference type="SAM" id="MobiDB-lite"/>
    </source>
</evidence>